<gene>
    <name evidence="3" type="ORF">ABIE13_001495</name>
</gene>
<proteinExistence type="inferred from homology"/>
<dbReference type="EC" id="4.2.1.17" evidence="3"/>
<dbReference type="PANTHER" id="PTHR11941:SF54">
    <property type="entry name" value="ENOYL-COA HYDRATASE, MITOCHONDRIAL"/>
    <property type="match status" value="1"/>
</dbReference>
<keyword evidence="4" id="KW-1185">Reference proteome</keyword>
<evidence type="ECO:0000256" key="1">
    <source>
        <dbReference type="ARBA" id="ARBA00005254"/>
    </source>
</evidence>
<reference evidence="3 4" key="1">
    <citation type="submission" date="2024-06" db="EMBL/GenBank/DDBJ databases">
        <title>Sorghum-associated microbial communities from plants grown in Nebraska, USA.</title>
        <authorList>
            <person name="Schachtman D."/>
        </authorList>
    </citation>
    <scope>NUCLEOTIDE SEQUENCE [LARGE SCALE GENOMIC DNA]</scope>
    <source>
        <strain evidence="3 4">2709</strain>
    </source>
</reference>
<dbReference type="InterPro" id="IPR001753">
    <property type="entry name" value="Enoyl-CoA_hydra/iso"/>
</dbReference>
<dbReference type="PANTHER" id="PTHR11941">
    <property type="entry name" value="ENOYL-COA HYDRATASE-RELATED"/>
    <property type="match status" value="1"/>
</dbReference>
<dbReference type="EMBL" id="JBEPSH010000003">
    <property type="protein sequence ID" value="MET4576386.1"/>
    <property type="molecule type" value="Genomic_DNA"/>
</dbReference>
<comment type="similarity">
    <text evidence="1">Belongs to the enoyl-CoA hydratase/isomerase family.</text>
</comment>
<evidence type="ECO:0000313" key="4">
    <source>
        <dbReference type="Proteomes" id="UP001549320"/>
    </source>
</evidence>
<dbReference type="InterPro" id="IPR014748">
    <property type="entry name" value="Enoyl-CoA_hydra_C"/>
</dbReference>
<dbReference type="GO" id="GO:0004300">
    <property type="term" value="F:enoyl-CoA hydratase activity"/>
    <property type="evidence" value="ECO:0007669"/>
    <property type="project" value="UniProtKB-EC"/>
</dbReference>
<name>A0ABV2Q5S9_9BURK</name>
<dbReference type="InterPro" id="IPR029045">
    <property type="entry name" value="ClpP/crotonase-like_dom_sf"/>
</dbReference>
<dbReference type="SUPFAM" id="SSF52096">
    <property type="entry name" value="ClpP/crotonase"/>
    <property type="match status" value="1"/>
</dbReference>
<dbReference type="CDD" id="cd06558">
    <property type="entry name" value="crotonase-like"/>
    <property type="match status" value="1"/>
</dbReference>
<sequence>MSEITYESVDGVARITINRPEARNSINNAVVQGLHAAWRRFAESDDRVAVLGAAGDQAFSAGADLKDMPRDVWTCMPNLSVPCDKPIICAVNGFAVGAGATMVMLADMAVAEEQSQFIYPEAKIGAFAGIMAGFPPRMQYKAGLEWLMTGDPMTAQRAYEIGLVNRVVPKGQGMTSALELAGKIARNAPLVVQAMKSIAAGTLPVSPSAQHYPQRAMLDRIASSNDVKEGVASFKEKRAPKFTGS</sequence>
<protein>
    <submittedName>
        <fullName evidence="3">Enoyl-CoA hydratase</fullName>
        <ecNumber evidence="3">4.2.1.17</ecNumber>
    </submittedName>
</protein>
<evidence type="ECO:0000313" key="3">
    <source>
        <dbReference type="EMBL" id="MET4576386.1"/>
    </source>
</evidence>
<evidence type="ECO:0000256" key="2">
    <source>
        <dbReference type="ARBA" id="ARBA00023239"/>
    </source>
</evidence>
<dbReference type="Pfam" id="PF00378">
    <property type="entry name" value="ECH_1"/>
    <property type="match status" value="1"/>
</dbReference>
<accession>A0ABV2Q5S9</accession>
<dbReference type="RefSeq" id="WP_354442471.1">
    <property type="nucleotide sequence ID" value="NZ_JBEPSH010000003.1"/>
</dbReference>
<dbReference type="Proteomes" id="UP001549320">
    <property type="component" value="Unassembled WGS sequence"/>
</dbReference>
<comment type="caution">
    <text evidence="3">The sequence shown here is derived from an EMBL/GenBank/DDBJ whole genome shotgun (WGS) entry which is preliminary data.</text>
</comment>
<organism evidence="3 4">
    <name type="scientific">Ottowia thiooxydans</name>
    <dbReference type="NCBI Taxonomy" id="219182"/>
    <lineage>
        <taxon>Bacteria</taxon>
        <taxon>Pseudomonadati</taxon>
        <taxon>Pseudomonadota</taxon>
        <taxon>Betaproteobacteria</taxon>
        <taxon>Burkholderiales</taxon>
        <taxon>Comamonadaceae</taxon>
        <taxon>Ottowia</taxon>
    </lineage>
</organism>
<dbReference type="Gene3D" id="1.10.12.10">
    <property type="entry name" value="Lyase 2-enoyl-coa Hydratase, Chain A, domain 2"/>
    <property type="match status" value="1"/>
</dbReference>
<keyword evidence="2 3" id="KW-0456">Lyase</keyword>
<dbReference type="Gene3D" id="3.90.226.10">
    <property type="entry name" value="2-enoyl-CoA Hydratase, Chain A, domain 1"/>
    <property type="match status" value="1"/>
</dbReference>